<sequence length="417" mass="45807">MPSRKRLLTLPCFALAGLLVAPVVAKDAVRVSGFGTVSVIDSGTDNFGLKYDLSKEGLYRESSLKPGSALGLQINATITDNIDAVVQGVLQDRIENDIDKSISWAFLRYKFSPNVSFRVGRIATPIYMLSEYRDVGFAYLWTKPVTDFYSAIPIASMDGADIAFRYSLGDGILEARFFGGQSNVTIETINDPYEVTLGPLFGTKLTYEVDNWLFSGSATTTKVKEGDPSLSITSNLSALPQFLWPSLPSTLEDFRFVDTRITYYSLGTSYESGDWNVQAELSYTDTDWPFFPDLAAGYTSVGRVFDSFTVFGFLSKAKSVGGYYELTSPPTTSLAIPDIATGFNLIDQNLKARIVNQETLGFGMRYDVNANVALKGQIERTWLIDNRIGGWSTTASGLTASVPDFIDTYSVSLSFVF</sequence>
<proteinExistence type="predicted"/>
<dbReference type="EMBL" id="FOWR01000005">
    <property type="protein sequence ID" value="SFO95795.1"/>
    <property type="molecule type" value="Genomic_DNA"/>
</dbReference>
<name>A0A1I5LF17_9GAMM</name>
<dbReference type="RefSeq" id="WP_074925503.1">
    <property type="nucleotide sequence ID" value="NZ_FOWR01000005.1"/>
</dbReference>
<gene>
    <name evidence="2" type="ORF">SAMN03084138_00958</name>
</gene>
<reference evidence="2 3" key="1">
    <citation type="submission" date="2016-10" db="EMBL/GenBank/DDBJ databases">
        <authorList>
            <person name="de Groot N.N."/>
        </authorList>
    </citation>
    <scope>NUCLEOTIDE SEQUENCE [LARGE SCALE GENOMIC DNA]</scope>
    <source>
        <strain evidence="2 3">DSM 15893</strain>
    </source>
</reference>
<dbReference type="Proteomes" id="UP000182692">
    <property type="component" value="Unassembled WGS sequence"/>
</dbReference>
<accession>A0A1I5LF17</accession>
<feature type="chain" id="PRO_5010242444" description="Porin" evidence="1">
    <location>
        <begin position="26"/>
        <end position="417"/>
    </location>
</feature>
<evidence type="ECO:0008006" key="4">
    <source>
        <dbReference type="Google" id="ProtNLM"/>
    </source>
</evidence>
<dbReference type="OrthoDB" id="197869at2"/>
<evidence type="ECO:0000256" key="1">
    <source>
        <dbReference type="SAM" id="SignalP"/>
    </source>
</evidence>
<dbReference type="Gene3D" id="2.40.160.10">
    <property type="entry name" value="Porin"/>
    <property type="match status" value="1"/>
</dbReference>
<protein>
    <recommendedName>
        <fullName evidence="4">Porin</fullName>
    </recommendedName>
</protein>
<feature type="signal peptide" evidence="1">
    <location>
        <begin position="1"/>
        <end position="25"/>
    </location>
</feature>
<keyword evidence="1" id="KW-0732">Signal</keyword>
<evidence type="ECO:0000313" key="2">
    <source>
        <dbReference type="EMBL" id="SFO95795.1"/>
    </source>
</evidence>
<evidence type="ECO:0000313" key="3">
    <source>
        <dbReference type="Proteomes" id="UP000182692"/>
    </source>
</evidence>
<dbReference type="GeneID" id="35872549"/>
<dbReference type="SUPFAM" id="SSF56935">
    <property type="entry name" value="Porins"/>
    <property type="match status" value="1"/>
</dbReference>
<dbReference type="STRING" id="1121869.SAMN03084138_00958"/>
<organism evidence="2 3">
    <name type="scientific">Enterovibrio norvegicus DSM 15893</name>
    <dbReference type="NCBI Taxonomy" id="1121869"/>
    <lineage>
        <taxon>Bacteria</taxon>
        <taxon>Pseudomonadati</taxon>
        <taxon>Pseudomonadota</taxon>
        <taxon>Gammaproteobacteria</taxon>
        <taxon>Vibrionales</taxon>
        <taxon>Vibrionaceae</taxon>
        <taxon>Enterovibrio</taxon>
    </lineage>
</organism>
<dbReference type="InterPro" id="IPR023614">
    <property type="entry name" value="Porin_dom_sf"/>
</dbReference>
<dbReference type="AlphaFoldDB" id="A0A1I5LF17"/>